<dbReference type="InterPro" id="IPR034660">
    <property type="entry name" value="DinB/YfiT-like"/>
</dbReference>
<comment type="caution">
    <text evidence="1">The sequence shown here is derived from an EMBL/GenBank/DDBJ whole genome shotgun (WGS) entry which is preliminary data.</text>
</comment>
<proteinExistence type="predicted"/>
<evidence type="ECO:0000313" key="2">
    <source>
        <dbReference type="Proteomes" id="UP000712673"/>
    </source>
</evidence>
<dbReference type="AlphaFoldDB" id="A0A938B6K1"/>
<gene>
    <name evidence="1" type="ORF">FJZ47_23715</name>
</gene>
<dbReference type="InterPro" id="IPR007061">
    <property type="entry name" value="MST-like"/>
</dbReference>
<dbReference type="EMBL" id="VGLS01001047">
    <property type="protein sequence ID" value="MBM3226783.1"/>
    <property type="molecule type" value="Genomic_DNA"/>
</dbReference>
<name>A0A938B6K1_UNCTE</name>
<dbReference type="Proteomes" id="UP000712673">
    <property type="component" value="Unassembled WGS sequence"/>
</dbReference>
<organism evidence="1 2">
    <name type="scientific">Tectimicrobiota bacterium</name>
    <dbReference type="NCBI Taxonomy" id="2528274"/>
    <lineage>
        <taxon>Bacteria</taxon>
        <taxon>Pseudomonadati</taxon>
        <taxon>Nitrospinota/Tectimicrobiota group</taxon>
        <taxon>Candidatus Tectimicrobiota</taxon>
    </lineage>
</organism>
<protein>
    <submittedName>
        <fullName evidence="1">DUF664 domain-containing protein</fullName>
    </submittedName>
</protein>
<reference evidence="1" key="1">
    <citation type="submission" date="2019-03" db="EMBL/GenBank/DDBJ databases">
        <title>Lake Tanganyika Metagenome-Assembled Genomes (MAGs).</title>
        <authorList>
            <person name="Tran P."/>
        </authorList>
    </citation>
    <scope>NUCLEOTIDE SEQUENCE</scope>
    <source>
        <strain evidence="1">K_DeepCast_65m_m2_066</strain>
    </source>
</reference>
<sequence>MALYSAPACPPRMCLSPRPGCSSAPAASAWACSSGAAGPPDKEETSSMNAFKAAIQSGLDEYLQQLHRALDGLSPVELRWQPTLHTNPIIWLVWHMARVEDRWINRALQDRAEVWTAQGWDARFGMDPTSTGNGQSIEDVRAMPALPLTDLLAYFDAVRVMTHQYLDQATDADLTRAYPHPRMGSRTGTWIVGHLLVEISQHVGQVALIRGLIRGLEG</sequence>
<accession>A0A938B6K1</accession>
<dbReference type="SUPFAM" id="SSF109854">
    <property type="entry name" value="DinB/YfiT-like putative metalloenzymes"/>
    <property type="match status" value="1"/>
</dbReference>
<evidence type="ECO:0000313" key="1">
    <source>
        <dbReference type="EMBL" id="MBM3226783.1"/>
    </source>
</evidence>
<dbReference type="Gene3D" id="1.20.120.450">
    <property type="entry name" value="dinb family like domain"/>
    <property type="match status" value="1"/>
</dbReference>
<dbReference type="Pfam" id="PF04978">
    <property type="entry name" value="MST"/>
    <property type="match status" value="1"/>
</dbReference>